<gene>
    <name evidence="1" type="ORF">LVIROSA_LOCUS20104</name>
</gene>
<evidence type="ECO:0000313" key="2">
    <source>
        <dbReference type="Proteomes" id="UP001157418"/>
    </source>
</evidence>
<comment type="caution">
    <text evidence="1">The sequence shown here is derived from an EMBL/GenBank/DDBJ whole genome shotgun (WGS) entry which is preliminary data.</text>
</comment>
<proteinExistence type="predicted"/>
<dbReference type="GO" id="GO:0004619">
    <property type="term" value="F:phosphoglycerate mutase activity"/>
    <property type="evidence" value="ECO:0007669"/>
    <property type="project" value="InterPro"/>
</dbReference>
<dbReference type="InterPro" id="IPR005995">
    <property type="entry name" value="Pgm_bpd_ind"/>
</dbReference>
<dbReference type="GO" id="GO:0030145">
    <property type="term" value="F:manganese ion binding"/>
    <property type="evidence" value="ECO:0007669"/>
    <property type="project" value="TreeGrafter"/>
</dbReference>
<name>A0AAU9NAJ3_9ASTR</name>
<sequence>MTQLAPIPLRTYVSLLSIEPQSATSYSTTMPTSSRLEALAYPNIVFKTLGFNFGSPVIQNDVIQNELLSIFVDSPRHIGSSTEISVVLCIRYGVLANVDCSKDDGALGKIFSLQNYGEIFHLFVTANTSDKYFSEYLVHGAYFTFQKVTEDSNVTLSKHQDPLLDDIMFTVTTGYDDLGGTAGYDDLGGSSVITGENKKGVESSWILEKLNHKGIYEVRDKEMLVSAKNGKYVVSKDLMLKWLQYMFPGANGSGSEVTYGELYWLEEFLLRSLKVLDDSSDGFTEGLEVELANLCSKGFNASLASGGCGLYITFDPYENGWEVVKRGGNAHVIGEVPHKFKNVFEVVKTPREGPSFHYQYFSLGVMSNKNGCHN</sequence>
<dbReference type="PANTHER" id="PTHR31637">
    <property type="entry name" value="2,3-BISPHOSPHOGLYCERATE-INDEPENDENT PHOSPHOGLYCERATE MUTASE"/>
    <property type="match status" value="1"/>
</dbReference>
<dbReference type="PANTHER" id="PTHR31637:SF7">
    <property type="entry name" value="2,3-BISPHOSPHOGLYCERATE-INDEPENDENT PHOSPHOGLYCERATE MUTASE 1"/>
    <property type="match status" value="1"/>
</dbReference>
<organism evidence="1 2">
    <name type="scientific">Lactuca virosa</name>
    <dbReference type="NCBI Taxonomy" id="75947"/>
    <lineage>
        <taxon>Eukaryota</taxon>
        <taxon>Viridiplantae</taxon>
        <taxon>Streptophyta</taxon>
        <taxon>Embryophyta</taxon>
        <taxon>Tracheophyta</taxon>
        <taxon>Spermatophyta</taxon>
        <taxon>Magnoliopsida</taxon>
        <taxon>eudicotyledons</taxon>
        <taxon>Gunneridae</taxon>
        <taxon>Pentapetalae</taxon>
        <taxon>asterids</taxon>
        <taxon>campanulids</taxon>
        <taxon>Asterales</taxon>
        <taxon>Asteraceae</taxon>
        <taxon>Cichorioideae</taxon>
        <taxon>Cichorieae</taxon>
        <taxon>Lactucinae</taxon>
        <taxon>Lactuca</taxon>
    </lineage>
</organism>
<accession>A0AAU9NAJ3</accession>
<protein>
    <submittedName>
        <fullName evidence="1">Uncharacterized protein</fullName>
    </submittedName>
</protein>
<dbReference type="EMBL" id="CAKMRJ010003334">
    <property type="protein sequence ID" value="CAH1433519.1"/>
    <property type="molecule type" value="Genomic_DNA"/>
</dbReference>
<dbReference type="GO" id="GO:0006007">
    <property type="term" value="P:glucose catabolic process"/>
    <property type="evidence" value="ECO:0007669"/>
    <property type="project" value="InterPro"/>
</dbReference>
<dbReference type="AlphaFoldDB" id="A0AAU9NAJ3"/>
<reference evidence="1 2" key="1">
    <citation type="submission" date="2022-01" db="EMBL/GenBank/DDBJ databases">
        <authorList>
            <person name="Xiong W."/>
            <person name="Schranz E."/>
        </authorList>
    </citation>
    <scope>NUCLEOTIDE SEQUENCE [LARGE SCALE GENOMIC DNA]</scope>
</reference>
<dbReference type="Proteomes" id="UP001157418">
    <property type="component" value="Unassembled WGS sequence"/>
</dbReference>
<keyword evidence="2" id="KW-1185">Reference proteome</keyword>
<evidence type="ECO:0000313" key="1">
    <source>
        <dbReference type="EMBL" id="CAH1433519.1"/>
    </source>
</evidence>